<accession>A0A3P7R687</accession>
<evidence type="ECO:0000313" key="3">
    <source>
        <dbReference type="Proteomes" id="UP000281553"/>
    </source>
</evidence>
<proteinExistence type="predicted"/>
<dbReference type="EMBL" id="UYRU01093669">
    <property type="protein sequence ID" value="VDN38676.1"/>
    <property type="molecule type" value="Genomic_DNA"/>
</dbReference>
<evidence type="ECO:0000256" key="1">
    <source>
        <dbReference type="SAM" id="SignalP"/>
    </source>
</evidence>
<gene>
    <name evidence="2" type="ORF">DILT_LOCUS17665</name>
</gene>
<name>A0A3P7R687_DIBLA</name>
<dbReference type="SUPFAM" id="SSF47473">
    <property type="entry name" value="EF-hand"/>
    <property type="match status" value="1"/>
</dbReference>
<evidence type="ECO:0008006" key="4">
    <source>
        <dbReference type="Google" id="ProtNLM"/>
    </source>
</evidence>
<keyword evidence="1" id="KW-0732">Signal</keyword>
<reference evidence="2 3" key="1">
    <citation type="submission" date="2018-11" db="EMBL/GenBank/DDBJ databases">
        <authorList>
            <consortium name="Pathogen Informatics"/>
        </authorList>
    </citation>
    <scope>NUCLEOTIDE SEQUENCE [LARGE SCALE GENOMIC DNA]</scope>
</reference>
<evidence type="ECO:0000313" key="2">
    <source>
        <dbReference type="EMBL" id="VDN38676.1"/>
    </source>
</evidence>
<dbReference type="Gene3D" id="1.10.238.10">
    <property type="entry name" value="EF-hand"/>
    <property type="match status" value="1"/>
</dbReference>
<dbReference type="OrthoDB" id="186625at2759"/>
<dbReference type="InterPro" id="IPR011992">
    <property type="entry name" value="EF-hand-dom_pair"/>
</dbReference>
<organism evidence="2 3">
    <name type="scientific">Dibothriocephalus latus</name>
    <name type="common">Fish tapeworm</name>
    <name type="synonym">Diphyllobothrium latum</name>
    <dbReference type="NCBI Taxonomy" id="60516"/>
    <lineage>
        <taxon>Eukaryota</taxon>
        <taxon>Metazoa</taxon>
        <taxon>Spiralia</taxon>
        <taxon>Lophotrochozoa</taxon>
        <taxon>Platyhelminthes</taxon>
        <taxon>Cestoda</taxon>
        <taxon>Eucestoda</taxon>
        <taxon>Diphyllobothriidea</taxon>
        <taxon>Diphyllobothriidae</taxon>
        <taxon>Dibothriocephalus</taxon>
    </lineage>
</organism>
<feature type="signal peptide" evidence="1">
    <location>
        <begin position="1"/>
        <end position="19"/>
    </location>
</feature>
<dbReference type="AlphaFoldDB" id="A0A3P7R687"/>
<keyword evidence="3" id="KW-1185">Reference proteome</keyword>
<protein>
    <recommendedName>
        <fullName evidence="4">Secreted protein</fullName>
    </recommendedName>
</protein>
<dbReference type="Proteomes" id="UP000281553">
    <property type="component" value="Unassembled WGS sequence"/>
</dbReference>
<sequence length="80" mass="8907">MVKLMVILIAYSSTGFSLSSSVFSVVVQRFVTKSIAAVTFEDWILCCVRLKNAFENSKAQSKTNDGHLIFTEDDFSFSTV</sequence>
<feature type="chain" id="PRO_5018278598" description="Secreted protein" evidence="1">
    <location>
        <begin position="20"/>
        <end position="80"/>
    </location>
</feature>